<evidence type="ECO:0000313" key="1">
    <source>
        <dbReference type="EMBL" id="KAK9737630.1"/>
    </source>
</evidence>
<accession>A0AAW1LUX6</accession>
<evidence type="ECO:0000313" key="2">
    <source>
        <dbReference type="Proteomes" id="UP001458880"/>
    </source>
</evidence>
<comment type="caution">
    <text evidence="1">The sequence shown here is derived from an EMBL/GenBank/DDBJ whole genome shotgun (WGS) entry which is preliminary data.</text>
</comment>
<dbReference type="EMBL" id="JASPKY010000097">
    <property type="protein sequence ID" value="KAK9737630.1"/>
    <property type="molecule type" value="Genomic_DNA"/>
</dbReference>
<organism evidence="1 2">
    <name type="scientific">Popillia japonica</name>
    <name type="common">Japanese beetle</name>
    <dbReference type="NCBI Taxonomy" id="7064"/>
    <lineage>
        <taxon>Eukaryota</taxon>
        <taxon>Metazoa</taxon>
        <taxon>Ecdysozoa</taxon>
        <taxon>Arthropoda</taxon>
        <taxon>Hexapoda</taxon>
        <taxon>Insecta</taxon>
        <taxon>Pterygota</taxon>
        <taxon>Neoptera</taxon>
        <taxon>Endopterygota</taxon>
        <taxon>Coleoptera</taxon>
        <taxon>Polyphaga</taxon>
        <taxon>Scarabaeiformia</taxon>
        <taxon>Scarabaeidae</taxon>
        <taxon>Rutelinae</taxon>
        <taxon>Popillia</taxon>
    </lineage>
</organism>
<sequence length="100" mass="11064">MSYGFRNLQLKMLSNGDACTVFAQYEALTSDDKYLQTESENFLKDYLGDDLEKQNAVHQALKSMADDIWPGGMLKIQDTLGCILALTILAVGQINKPVAC</sequence>
<proteinExistence type="predicted"/>
<reference evidence="1 2" key="1">
    <citation type="journal article" date="2024" name="BMC Genomics">
        <title>De novo assembly and annotation of Popillia japonica's genome with initial clues to its potential as an invasive pest.</title>
        <authorList>
            <person name="Cucini C."/>
            <person name="Boschi S."/>
            <person name="Funari R."/>
            <person name="Cardaioli E."/>
            <person name="Iannotti N."/>
            <person name="Marturano G."/>
            <person name="Paoli F."/>
            <person name="Bruttini M."/>
            <person name="Carapelli A."/>
            <person name="Frati F."/>
            <person name="Nardi F."/>
        </authorList>
    </citation>
    <scope>NUCLEOTIDE SEQUENCE [LARGE SCALE GENOMIC DNA]</scope>
    <source>
        <strain evidence="1">DMR45628</strain>
    </source>
</reference>
<dbReference type="AlphaFoldDB" id="A0AAW1LUX6"/>
<gene>
    <name evidence="1" type="ORF">QE152_g10567</name>
</gene>
<dbReference type="Proteomes" id="UP001458880">
    <property type="component" value="Unassembled WGS sequence"/>
</dbReference>
<protein>
    <submittedName>
        <fullName evidence="1">Uncharacterized protein</fullName>
    </submittedName>
</protein>
<name>A0AAW1LUX6_POPJA</name>
<keyword evidence="2" id="KW-1185">Reference proteome</keyword>